<comment type="similarity">
    <text evidence="1 13">Belongs to the reverse transcriptase family. Telomerase subfamily.</text>
</comment>
<keyword evidence="10 13" id="KW-0695">RNA-directed DNA polymerase</keyword>
<evidence type="ECO:0000256" key="7">
    <source>
        <dbReference type="ARBA" id="ARBA00022723"/>
    </source>
</evidence>
<keyword evidence="4 13" id="KW-0158">Chromosome</keyword>
<dbReference type="GO" id="GO:0046872">
    <property type="term" value="F:metal ion binding"/>
    <property type="evidence" value="ECO:0007669"/>
    <property type="project" value="UniProtKB-KW"/>
</dbReference>
<dbReference type="GO" id="GO:0000333">
    <property type="term" value="C:telomerase catalytic core complex"/>
    <property type="evidence" value="ECO:0007669"/>
    <property type="project" value="TreeGrafter"/>
</dbReference>
<evidence type="ECO:0000256" key="9">
    <source>
        <dbReference type="ARBA" id="ARBA00022895"/>
    </source>
</evidence>
<dbReference type="PRINTS" id="PR01365">
    <property type="entry name" value="TELOMERASERT"/>
</dbReference>
<dbReference type="InterPro" id="IPR003545">
    <property type="entry name" value="Telomerase_RT"/>
</dbReference>
<evidence type="ECO:0000256" key="4">
    <source>
        <dbReference type="ARBA" id="ARBA00022454"/>
    </source>
</evidence>
<dbReference type="PANTHER" id="PTHR12066">
    <property type="entry name" value="TELOMERASE REVERSE TRANSCRIPTASE"/>
    <property type="match status" value="1"/>
</dbReference>
<dbReference type="Proteomes" id="UP001293593">
    <property type="component" value="Unassembled WGS sequence"/>
</dbReference>
<keyword evidence="9 13" id="KW-0779">Telomere</keyword>
<dbReference type="Gene3D" id="1.10.357.90">
    <property type="match status" value="1"/>
</dbReference>
<dbReference type="InterPro" id="IPR021891">
    <property type="entry name" value="Telomerase_RBD"/>
</dbReference>
<keyword evidence="6 13" id="KW-0548">Nucleotidyltransferase</keyword>
<dbReference type="Pfam" id="PF21399">
    <property type="entry name" value="TERT_C"/>
    <property type="match status" value="1"/>
</dbReference>
<keyword evidence="11 13" id="KW-0539">Nucleus</keyword>
<evidence type="ECO:0000256" key="11">
    <source>
        <dbReference type="ARBA" id="ARBA00023242"/>
    </source>
</evidence>
<keyword evidence="16" id="KW-1185">Reference proteome</keyword>
<dbReference type="GO" id="GO:0070034">
    <property type="term" value="F:telomerase RNA binding"/>
    <property type="evidence" value="ECO:0007669"/>
    <property type="project" value="TreeGrafter"/>
</dbReference>
<evidence type="ECO:0000256" key="3">
    <source>
        <dbReference type="ARBA" id="ARBA00016182"/>
    </source>
</evidence>
<dbReference type="Gene3D" id="1.10.132.70">
    <property type="match status" value="1"/>
</dbReference>
<dbReference type="SMART" id="SM00975">
    <property type="entry name" value="Telomerase_RBD"/>
    <property type="match status" value="1"/>
</dbReference>
<evidence type="ECO:0000256" key="5">
    <source>
        <dbReference type="ARBA" id="ARBA00022679"/>
    </source>
</evidence>
<evidence type="ECO:0000313" key="15">
    <source>
        <dbReference type="EMBL" id="KAK4256365.1"/>
    </source>
</evidence>
<accession>A0AAE1ISI4</accession>
<dbReference type="EC" id="2.7.7.49" evidence="2 13"/>
<feature type="domain" description="Reverse transcriptase" evidence="14">
    <location>
        <begin position="698"/>
        <end position="1069"/>
    </location>
</feature>
<dbReference type="InterPro" id="IPR000477">
    <property type="entry name" value="RT_dom"/>
</dbReference>
<comment type="caution">
    <text evidence="15">The sequence shown here is derived from an EMBL/GenBank/DDBJ whole genome shotgun (WGS) entry which is preliminary data.</text>
</comment>
<dbReference type="GO" id="GO:0042162">
    <property type="term" value="F:telomeric DNA binding"/>
    <property type="evidence" value="ECO:0007669"/>
    <property type="project" value="TreeGrafter"/>
</dbReference>
<evidence type="ECO:0000256" key="6">
    <source>
        <dbReference type="ARBA" id="ARBA00022695"/>
    </source>
</evidence>
<dbReference type="InterPro" id="IPR049139">
    <property type="entry name" value="TERT_C"/>
</dbReference>
<evidence type="ECO:0000259" key="14">
    <source>
        <dbReference type="PROSITE" id="PS50878"/>
    </source>
</evidence>
<comment type="subcellular location">
    <subcellularLocation>
        <location evidence="13">Nucleus</location>
    </subcellularLocation>
    <subcellularLocation>
        <location evidence="13">Chromosome</location>
        <location evidence="13">Telomere</location>
    </subcellularLocation>
</comment>
<dbReference type="GO" id="GO:0000781">
    <property type="term" value="C:chromosome, telomeric region"/>
    <property type="evidence" value="ECO:0007669"/>
    <property type="project" value="UniProtKB-SubCell"/>
</dbReference>
<evidence type="ECO:0000256" key="10">
    <source>
        <dbReference type="ARBA" id="ARBA00022918"/>
    </source>
</evidence>
<evidence type="ECO:0000256" key="8">
    <source>
        <dbReference type="ARBA" id="ARBA00022842"/>
    </source>
</evidence>
<evidence type="ECO:0000256" key="13">
    <source>
        <dbReference type="RuleBase" id="RU365061"/>
    </source>
</evidence>
<name>A0AAE1ISI4_9FABA</name>
<dbReference type="GO" id="GO:0007004">
    <property type="term" value="P:telomere maintenance via telomerase"/>
    <property type="evidence" value="ECO:0007669"/>
    <property type="project" value="TreeGrafter"/>
</dbReference>
<proteinExistence type="inferred from homology"/>
<dbReference type="AlphaFoldDB" id="A0AAE1ISI4"/>
<dbReference type="CDD" id="cd01648">
    <property type="entry name" value="TERT"/>
    <property type="match status" value="1"/>
</dbReference>
<sequence length="1263" mass="144581">MPKKKHRVPELLWRLFRDRACLLSKTIVSLLPPPPSSPENCLCKGLHCLGCSDDPMSFLLRPGDSSDYRKLLTHCFVVISDNAPSLSLFIPQSHWSQNEIVRRTIEMMACGKEPVSELSNVLCSEYVKRRCFSPTSELLSCSPWDVLLSRVGDDLMIYLLRNTSIFLPVSHMKYHQVAGPSVTGLCFKMSRCSSKFDSRMNSLPEGEMQKKRKRTGDIDSIAGKRKCCISVDKNDPAIHVSGVDIIGTKSSMPVVRNHGTRHSLTSLANIPKSTVGTESCKHKAESEGEKSSNYVSGKLGKRSRPFSWHRLRRWRQSNLDESGVHKQGNMAPSKEDCLPGGFHCNETSLGHKQKMLWQCPCCMILQSVPTFPKRTEINRRSIFYNSEPSSSVLPKRHILNSLSPNLVGSEYLIRDIYGISEVDVKALSMHCFHKNGSCLTGSVCLYHSLVRWFKHLIRRSHCCQYEKLLEKHCAVLSCDEDPVGRSSSPLQSKVSKTGGQKKLHGFDRNQCMDSLEAIDSQHEAVKSYCSISQVVSYIWAVSRSILPPELLGDPSHWRIMTRNISRFIRLRRFEKFPLKLCTHGLKTLTFPFLTTKYFSNSRNARIPIHAEGHNIGLHEDFRNWNNTLHVIKRKLLERWIFWYFSSLVVPLVQANFYVTESEHGKQDVFYYRKPIWEKLTSNTIACLNNQRYSCLDEVAVRNILRGRVFGFSKLRLRPKENGVRMVANLSGSSRIPACTSSRKVSFRKLRKENACKKKYDYYRSVNFVLRDAHIVLKDIQFREPEKLGSSVFDYNDVYKKLCQFFIGLKEGSKPLPDFYIVTSDVLKAFDSVDQDKLLSVLNDILPKREYVLKQYDQVVSTKKSLWVRKFFSVLDENISIGYERFTSPASFLSRHNILVDKGIVKHVENKVLLSYLKQHVKNNILQLEGKFYLQGVGIPQGGILSSLLCSLYYGHLERHVIFPFLEKSIELGSCNEECALKMSNGGEVSSPCYIVIRLIDDILFISTSKKQAAGFFSRLQRGFRDYNCYMNEKKFGVNFDVGQMSGSLGRRVHVGEDGTSFLCWSGLLINRSTLEVQADYTKYLNGHLRSTLTVCWQGKPGRSLKEKLCAFLRPKCHPIFFDLNINSAAVVRLNVYQAFLLCAMKFHCYICELSIICQLHKRVCLKSIERSISYLYGLIKKRMHSMAPRCNFQPILRLEKDEVEWLGLQAYVQVLKRKESRHKELLAILRSRFHSHKISSSVSPDLLHAVNASNSSVLWNIKY</sequence>
<dbReference type="PROSITE" id="PS50878">
    <property type="entry name" value="RT_POL"/>
    <property type="match status" value="1"/>
</dbReference>
<keyword evidence="7 13" id="KW-0479">Metal-binding</keyword>
<organism evidence="15 16">
    <name type="scientific">Acacia crassicarpa</name>
    <name type="common">northern wattle</name>
    <dbReference type="NCBI Taxonomy" id="499986"/>
    <lineage>
        <taxon>Eukaryota</taxon>
        <taxon>Viridiplantae</taxon>
        <taxon>Streptophyta</taxon>
        <taxon>Embryophyta</taxon>
        <taxon>Tracheophyta</taxon>
        <taxon>Spermatophyta</taxon>
        <taxon>Magnoliopsida</taxon>
        <taxon>eudicotyledons</taxon>
        <taxon>Gunneridae</taxon>
        <taxon>Pentapetalae</taxon>
        <taxon>rosids</taxon>
        <taxon>fabids</taxon>
        <taxon>Fabales</taxon>
        <taxon>Fabaceae</taxon>
        <taxon>Caesalpinioideae</taxon>
        <taxon>mimosoid clade</taxon>
        <taxon>Acacieae</taxon>
        <taxon>Acacia</taxon>
    </lineage>
</organism>
<evidence type="ECO:0000256" key="2">
    <source>
        <dbReference type="ARBA" id="ARBA00012493"/>
    </source>
</evidence>
<keyword evidence="8 13" id="KW-0460">Magnesium</keyword>
<keyword evidence="5 13" id="KW-0808">Transferase</keyword>
<comment type="function">
    <text evidence="13">Telomerase is a ribonucleoprotein enzyme essential for the replication of chromosome termini in most eukaryotes. It elongates telomeres. It is a reverse transcriptase that adds simple sequence repeats to chromosome ends by copying a template sequence within the RNA component of the enzyme.</text>
</comment>
<dbReference type="EMBL" id="JAWXYG010000013">
    <property type="protein sequence ID" value="KAK4256365.1"/>
    <property type="molecule type" value="Genomic_DNA"/>
</dbReference>
<evidence type="ECO:0000313" key="16">
    <source>
        <dbReference type="Proteomes" id="UP001293593"/>
    </source>
</evidence>
<evidence type="ECO:0000256" key="12">
    <source>
        <dbReference type="ARBA" id="ARBA00048173"/>
    </source>
</evidence>
<dbReference type="GO" id="GO:0003720">
    <property type="term" value="F:telomerase activity"/>
    <property type="evidence" value="ECO:0007669"/>
    <property type="project" value="InterPro"/>
</dbReference>
<reference evidence="15" key="1">
    <citation type="submission" date="2023-10" db="EMBL/GenBank/DDBJ databases">
        <title>Chromosome-level genome of the transformable northern wattle, Acacia crassicarpa.</title>
        <authorList>
            <person name="Massaro I."/>
            <person name="Sinha N.R."/>
            <person name="Poethig S."/>
            <person name="Leichty A.R."/>
        </authorList>
    </citation>
    <scope>NUCLEOTIDE SEQUENCE</scope>
    <source>
        <strain evidence="15">Acra3RX</strain>
        <tissue evidence="15">Leaf</tissue>
    </source>
</reference>
<protein>
    <recommendedName>
        <fullName evidence="3 13">Telomerase reverse transcriptase</fullName>
        <ecNumber evidence="2 13">2.7.7.49</ecNumber>
    </recommendedName>
    <alternativeName>
        <fullName evidence="13">Telomerase catalytic subunit</fullName>
    </alternativeName>
</protein>
<comment type="catalytic activity">
    <reaction evidence="12 13">
        <text>DNA(n) + a 2'-deoxyribonucleoside 5'-triphosphate = DNA(n+1) + diphosphate</text>
        <dbReference type="Rhea" id="RHEA:22508"/>
        <dbReference type="Rhea" id="RHEA-COMP:17339"/>
        <dbReference type="Rhea" id="RHEA-COMP:17340"/>
        <dbReference type="ChEBI" id="CHEBI:33019"/>
        <dbReference type="ChEBI" id="CHEBI:61560"/>
        <dbReference type="ChEBI" id="CHEBI:173112"/>
        <dbReference type="EC" id="2.7.7.49"/>
    </reaction>
</comment>
<dbReference type="Pfam" id="PF12009">
    <property type="entry name" value="Telomerase_RBD"/>
    <property type="match status" value="1"/>
</dbReference>
<evidence type="ECO:0000256" key="1">
    <source>
        <dbReference type="ARBA" id="ARBA00008001"/>
    </source>
</evidence>
<dbReference type="PANTHER" id="PTHR12066:SF0">
    <property type="entry name" value="TELOMERASE REVERSE TRANSCRIPTASE"/>
    <property type="match status" value="1"/>
</dbReference>
<gene>
    <name evidence="15" type="ORF">QN277_009241</name>
</gene>